<dbReference type="Gene3D" id="3.40.50.300">
    <property type="entry name" value="P-loop containing nucleotide triphosphate hydrolases"/>
    <property type="match status" value="1"/>
</dbReference>
<proteinExistence type="predicted"/>
<feature type="region of interest" description="Disordered" evidence="1">
    <location>
        <begin position="624"/>
        <end position="643"/>
    </location>
</feature>
<dbReference type="SMART" id="SM00175">
    <property type="entry name" value="RAB"/>
    <property type="match status" value="1"/>
</dbReference>
<dbReference type="AlphaFoldDB" id="A0A6A5BKK6"/>
<feature type="region of interest" description="Disordered" evidence="1">
    <location>
        <begin position="655"/>
        <end position="691"/>
    </location>
</feature>
<dbReference type="PANTHER" id="PTHR38150:SF1">
    <property type="entry name" value="PFU DOMAIN-CONTAINING PROTEIN"/>
    <property type="match status" value="1"/>
</dbReference>
<dbReference type="Proteomes" id="UP000444721">
    <property type="component" value="Unassembled WGS sequence"/>
</dbReference>
<feature type="compositionally biased region" description="Low complexity" evidence="1">
    <location>
        <begin position="77"/>
        <end position="90"/>
    </location>
</feature>
<dbReference type="VEuPathDB" id="AmoebaDB:FDP41_005406"/>
<dbReference type="VEuPathDB" id="AmoebaDB:NF0014940"/>
<evidence type="ECO:0000256" key="1">
    <source>
        <dbReference type="SAM" id="MobiDB-lite"/>
    </source>
</evidence>
<feature type="compositionally biased region" description="Polar residues" evidence="1">
    <location>
        <begin position="674"/>
        <end position="686"/>
    </location>
</feature>
<evidence type="ECO:0000313" key="2">
    <source>
        <dbReference type="EMBL" id="KAF0975412.1"/>
    </source>
</evidence>
<gene>
    <name evidence="2" type="ORF">FDP41_005406</name>
</gene>
<dbReference type="GeneID" id="68112624"/>
<dbReference type="InterPro" id="IPR001806">
    <property type="entry name" value="Small_GTPase"/>
</dbReference>
<dbReference type="RefSeq" id="XP_044560125.1">
    <property type="nucleotide sequence ID" value="XM_044708927.1"/>
</dbReference>
<dbReference type="PRINTS" id="PR00449">
    <property type="entry name" value="RASTRNSFRMNG"/>
</dbReference>
<dbReference type="PROSITE" id="PS51419">
    <property type="entry name" value="RAB"/>
    <property type="match status" value="1"/>
</dbReference>
<sequence length="761" mass="85609">MQPPHLNPSIHNALIAYPNSYNLKRPTVIKILIVGERNVGKSSLISSWCGVMNEKNHLIRFVDRRRNGEIDITRVEVSTSSPSSTTTSETAMEKSRPPHSGNENFFIDFCEPINDSELPSTNQNVRSAWMTDTDFVLIAYDTSNMASWNAAITKWVPLFQEYETQLSTVMLVGTKNDLPRKVVSIKECEQFCKSYISSREENGYFGIGSGLFFMELSTKLGTNVDLVLNILLIRISHLLTYRKETANTQSQPYNGLIEPMNQLDIRNEYTNMMRAEEATTSLIFEELPLNHKGSPPLHQRHENQQKISAGCQTPPDFSTEPKFPKDPSSSMLKNTNQDPNLASLVHSSVETEQSYGINASGLIVLPPVDSSAQSTSADVCSNKSDSSVKKSVKSQKPSSSVQTKIQNFQETKQGYVIPVIETDLFPEQKHHLSSKPQQVQQFISHNFSHNEHSAKVILSINIGDGKMCKLGVVSGDNIFHLAELVVKQFELDPKLRSEIAFNIRNSINKYIEKVNGSFIKDKKNNPKIKEAEKFNQTVGTMFSNTTQQTPFNFVSDWIKPARPPILQLKITISKGKTGVILVREGDDITELARNFVNTFGLKKDHLPKIVEKIKKHLEDCQEVSKAVSGRPLSSTNSREEASIVVEKAEKQQLSKKKAQQLKVSQKEPKISKELTANTTNLSSSPKTPRPENKVLFNLDVEINENNRKILTVREGDDPKTLAREFAKQHLIGTSAEEMLVQLIQHHTKKYYEQKKMSLPSP</sequence>
<protein>
    <submittedName>
        <fullName evidence="2">Uncharacterized protein</fullName>
    </submittedName>
</protein>
<accession>A0A6A5BKK6</accession>
<dbReference type="GO" id="GO:0005525">
    <property type="term" value="F:GTP binding"/>
    <property type="evidence" value="ECO:0007669"/>
    <property type="project" value="InterPro"/>
</dbReference>
<dbReference type="VEuPathDB" id="AmoebaDB:NfTy_065970"/>
<feature type="compositionally biased region" description="Polar residues" evidence="1">
    <location>
        <begin position="327"/>
        <end position="338"/>
    </location>
</feature>
<keyword evidence="3" id="KW-1185">Reference proteome</keyword>
<dbReference type="SUPFAM" id="SSF52540">
    <property type="entry name" value="P-loop containing nucleoside triphosphate hydrolases"/>
    <property type="match status" value="1"/>
</dbReference>
<dbReference type="OrthoDB" id="10260869at2759"/>
<dbReference type="PANTHER" id="PTHR38150">
    <property type="entry name" value="EF-HAND DOMAIN-CONTAINING PROTEIN"/>
    <property type="match status" value="1"/>
</dbReference>
<reference evidence="2 3" key="1">
    <citation type="journal article" date="2019" name="Sci. Rep.">
        <title>Nanopore sequencing improves the draft genome of the human pathogenic amoeba Naegleria fowleri.</title>
        <authorList>
            <person name="Liechti N."/>
            <person name="Schurch N."/>
            <person name="Bruggmann R."/>
            <person name="Wittwer M."/>
        </authorList>
    </citation>
    <scope>NUCLEOTIDE SEQUENCE [LARGE SCALE GENOMIC DNA]</scope>
    <source>
        <strain evidence="2 3">ATCC 30894</strain>
    </source>
</reference>
<dbReference type="OMA" id="GRICKVG"/>
<dbReference type="EMBL" id="VFQX01000044">
    <property type="protein sequence ID" value="KAF0975412.1"/>
    <property type="molecule type" value="Genomic_DNA"/>
</dbReference>
<name>A0A6A5BKK6_NAEFO</name>
<comment type="caution">
    <text evidence="2">The sequence shown here is derived from an EMBL/GenBank/DDBJ whole genome shotgun (WGS) entry which is preliminary data.</text>
</comment>
<dbReference type="GO" id="GO:0003924">
    <property type="term" value="F:GTPase activity"/>
    <property type="evidence" value="ECO:0007669"/>
    <property type="project" value="InterPro"/>
</dbReference>
<dbReference type="InterPro" id="IPR027417">
    <property type="entry name" value="P-loop_NTPase"/>
</dbReference>
<feature type="region of interest" description="Disordered" evidence="1">
    <location>
        <begin position="77"/>
        <end position="99"/>
    </location>
</feature>
<feature type="region of interest" description="Disordered" evidence="1">
    <location>
        <begin position="373"/>
        <end position="401"/>
    </location>
</feature>
<evidence type="ECO:0000313" key="3">
    <source>
        <dbReference type="Proteomes" id="UP000444721"/>
    </source>
</evidence>
<dbReference type="Pfam" id="PF00071">
    <property type="entry name" value="Ras"/>
    <property type="match status" value="1"/>
</dbReference>
<organism evidence="2 3">
    <name type="scientific">Naegleria fowleri</name>
    <name type="common">Brain eating amoeba</name>
    <dbReference type="NCBI Taxonomy" id="5763"/>
    <lineage>
        <taxon>Eukaryota</taxon>
        <taxon>Discoba</taxon>
        <taxon>Heterolobosea</taxon>
        <taxon>Tetramitia</taxon>
        <taxon>Eutetramitia</taxon>
        <taxon>Vahlkampfiidae</taxon>
        <taxon>Naegleria</taxon>
    </lineage>
</organism>
<feature type="region of interest" description="Disordered" evidence="1">
    <location>
        <begin position="292"/>
        <end position="338"/>
    </location>
</feature>